<dbReference type="AlphaFoldDB" id="A0A1G8BD88"/>
<dbReference type="InterPro" id="IPR009040">
    <property type="entry name" value="Ferritin-like_diiron"/>
</dbReference>
<gene>
    <name evidence="2" type="ORF">SAMN04489796_102305</name>
</gene>
<evidence type="ECO:0000259" key="1">
    <source>
        <dbReference type="PROSITE" id="PS50905"/>
    </source>
</evidence>
<proteinExistence type="predicted"/>
<dbReference type="PROSITE" id="PS50905">
    <property type="entry name" value="FERRITIN_LIKE"/>
    <property type="match status" value="1"/>
</dbReference>
<organism evidence="2 3">
    <name type="scientific">Winogradskyella thalassocola</name>
    <dbReference type="NCBI Taxonomy" id="262004"/>
    <lineage>
        <taxon>Bacteria</taxon>
        <taxon>Pseudomonadati</taxon>
        <taxon>Bacteroidota</taxon>
        <taxon>Flavobacteriia</taxon>
        <taxon>Flavobacteriales</taxon>
        <taxon>Flavobacteriaceae</taxon>
        <taxon>Winogradskyella</taxon>
    </lineage>
</organism>
<dbReference type="InterPro" id="IPR008331">
    <property type="entry name" value="Ferritin_DPS_dom"/>
</dbReference>
<dbReference type="InterPro" id="IPR012347">
    <property type="entry name" value="Ferritin-like"/>
</dbReference>
<evidence type="ECO:0000313" key="2">
    <source>
        <dbReference type="EMBL" id="SDH31148.1"/>
    </source>
</evidence>
<evidence type="ECO:0000313" key="3">
    <source>
        <dbReference type="Proteomes" id="UP000199492"/>
    </source>
</evidence>
<name>A0A1G8BD88_9FLAO</name>
<dbReference type="GO" id="GO:0008199">
    <property type="term" value="F:ferric iron binding"/>
    <property type="evidence" value="ECO:0007669"/>
    <property type="project" value="InterPro"/>
</dbReference>
<dbReference type="EMBL" id="FNCZ01000002">
    <property type="protein sequence ID" value="SDH31148.1"/>
    <property type="molecule type" value="Genomic_DNA"/>
</dbReference>
<dbReference type="OrthoDB" id="9801481at2"/>
<dbReference type="Gene3D" id="1.20.1260.10">
    <property type="match status" value="1"/>
</dbReference>
<sequence>MKTKSEFLSETIVKLLQYRVEQEEFSYRIYLAMSQWLESKGYTGAAKLFKNYSDEELVHADKAKNMLLANGIRPNTSGLAQPKQDFLSLPDVLISALSHEKEITNQCYALTKAAHDENNFMVVELGFWFCKEQAEELNKIQSLLDRLEAFGEEPSMLRELDEEMGDIAKA</sequence>
<dbReference type="RefSeq" id="WP_092467175.1">
    <property type="nucleotide sequence ID" value="NZ_FNCZ01000002.1"/>
</dbReference>
<reference evidence="3" key="1">
    <citation type="submission" date="2016-10" db="EMBL/GenBank/DDBJ databases">
        <authorList>
            <person name="Varghese N."/>
            <person name="Submissions S."/>
        </authorList>
    </citation>
    <scope>NUCLEOTIDE SEQUENCE [LARGE SCALE GENOMIC DNA]</scope>
    <source>
        <strain evidence="3">DSM 15363</strain>
    </source>
</reference>
<dbReference type="STRING" id="262004.SAMN04489796_102305"/>
<accession>A0A1G8BD88</accession>
<protein>
    <submittedName>
        <fullName evidence="2">Ferritin</fullName>
    </submittedName>
</protein>
<keyword evidence="3" id="KW-1185">Reference proteome</keyword>
<dbReference type="InterPro" id="IPR009078">
    <property type="entry name" value="Ferritin-like_SF"/>
</dbReference>
<dbReference type="SUPFAM" id="SSF47240">
    <property type="entry name" value="Ferritin-like"/>
    <property type="match status" value="1"/>
</dbReference>
<dbReference type="Proteomes" id="UP000199492">
    <property type="component" value="Unassembled WGS sequence"/>
</dbReference>
<feature type="domain" description="Ferritin-like diiron" evidence="1">
    <location>
        <begin position="6"/>
        <end position="151"/>
    </location>
</feature>
<dbReference type="Pfam" id="PF00210">
    <property type="entry name" value="Ferritin"/>
    <property type="match status" value="1"/>
</dbReference>